<dbReference type="CDD" id="cd00565">
    <property type="entry name" value="Ubl_ThiS"/>
    <property type="match status" value="1"/>
</dbReference>
<dbReference type="PANTHER" id="PTHR34472">
    <property type="entry name" value="SULFUR CARRIER PROTEIN THIS"/>
    <property type="match status" value="1"/>
</dbReference>
<name>A0ABP6QAS4_9ACTN</name>
<evidence type="ECO:0000313" key="1">
    <source>
        <dbReference type="EMBL" id="GAA3216286.1"/>
    </source>
</evidence>
<dbReference type="Pfam" id="PF02597">
    <property type="entry name" value="ThiS"/>
    <property type="match status" value="1"/>
</dbReference>
<sequence length="66" mass="6619">MKVIVNGSATELPEDSTLEAVVAGVTTAGRGVAVAVNDEVVPRTAWATTPAAEGDRVEILTAVQGG</sequence>
<dbReference type="InterPro" id="IPR003749">
    <property type="entry name" value="ThiS/MoaD-like"/>
</dbReference>
<dbReference type="InterPro" id="IPR010035">
    <property type="entry name" value="Thi_S"/>
</dbReference>
<reference evidence="2" key="1">
    <citation type="journal article" date="2019" name="Int. J. Syst. Evol. Microbiol.">
        <title>The Global Catalogue of Microorganisms (GCM) 10K type strain sequencing project: providing services to taxonomists for standard genome sequencing and annotation.</title>
        <authorList>
            <consortium name="The Broad Institute Genomics Platform"/>
            <consortium name="The Broad Institute Genome Sequencing Center for Infectious Disease"/>
            <person name="Wu L."/>
            <person name="Ma J."/>
        </authorList>
    </citation>
    <scope>NUCLEOTIDE SEQUENCE [LARGE SCALE GENOMIC DNA]</scope>
    <source>
        <strain evidence="2">JCM 9377</strain>
    </source>
</reference>
<dbReference type="RefSeq" id="WP_344829891.1">
    <property type="nucleotide sequence ID" value="NZ_BAAAUV010000008.1"/>
</dbReference>
<dbReference type="NCBIfam" id="TIGR01683">
    <property type="entry name" value="thiS"/>
    <property type="match status" value="1"/>
</dbReference>
<proteinExistence type="predicted"/>
<protein>
    <submittedName>
        <fullName evidence="1">Sulfur carrier protein ThiS</fullName>
    </submittedName>
</protein>
<dbReference type="InterPro" id="IPR016155">
    <property type="entry name" value="Mopterin_synth/thiamin_S_b"/>
</dbReference>
<dbReference type="Gene3D" id="3.10.20.30">
    <property type="match status" value="1"/>
</dbReference>
<comment type="caution">
    <text evidence="1">The sequence shown here is derived from an EMBL/GenBank/DDBJ whole genome shotgun (WGS) entry which is preliminary data.</text>
</comment>
<dbReference type="InterPro" id="IPR012675">
    <property type="entry name" value="Beta-grasp_dom_sf"/>
</dbReference>
<dbReference type="EMBL" id="BAAAUV010000008">
    <property type="protein sequence ID" value="GAA3216286.1"/>
    <property type="molecule type" value="Genomic_DNA"/>
</dbReference>
<organism evidence="1 2">
    <name type="scientific">Actinocorallia longicatena</name>
    <dbReference type="NCBI Taxonomy" id="111803"/>
    <lineage>
        <taxon>Bacteria</taxon>
        <taxon>Bacillati</taxon>
        <taxon>Actinomycetota</taxon>
        <taxon>Actinomycetes</taxon>
        <taxon>Streptosporangiales</taxon>
        <taxon>Thermomonosporaceae</taxon>
        <taxon>Actinocorallia</taxon>
    </lineage>
</organism>
<gene>
    <name evidence="1" type="primary">thiS</name>
    <name evidence="1" type="ORF">GCM10010468_38260</name>
</gene>
<keyword evidence="2" id="KW-1185">Reference proteome</keyword>
<dbReference type="Proteomes" id="UP001501237">
    <property type="component" value="Unassembled WGS sequence"/>
</dbReference>
<accession>A0ABP6QAS4</accession>
<evidence type="ECO:0000313" key="2">
    <source>
        <dbReference type="Proteomes" id="UP001501237"/>
    </source>
</evidence>
<dbReference type="PANTHER" id="PTHR34472:SF1">
    <property type="entry name" value="SULFUR CARRIER PROTEIN THIS"/>
    <property type="match status" value="1"/>
</dbReference>
<dbReference type="SUPFAM" id="SSF54285">
    <property type="entry name" value="MoaD/ThiS"/>
    <property type="match status" value="1"/>
</dbReference>